<proteinExistence type="predicted"/>
<name>A0ACB8T8C4_9AGAM</name>
<dbReference type="EMBL" id="MU277197">
    <property type="protein sequence ID" value="KAI0065015.1"/>
    <property type="molecule type" value="Genomic_DNA"/>
</dbReference>
<accession>A0ACB8T8C4</accession>
<sequence length="138" mass="15997">MREQERLASEREAKTTKVLSAEDLARLFEMHDTKWKALKSGDGLGWNSFPWPMFKRPSEPEDITTTAVSAYVLSKHFPCDPSKSSKDRIKDHIKRWHPDKFETRVLPRVVEEEREKVKAGAGTVVRGLNELLNRNYDD</sequence>
<comment type="caution">
    <text evidence="1">The sequence shown here is derived from an EMBL/GenBank/DDBJ whole genome shotgun (WGS) entry which is preliminary data.</text>
</comment>
<evidence type="ECO:0000313" key="1">
    <source>
        <dbReference type="EMBL" id="KAI0065015.1"/>
    </source>
</evidence>
<protein>
    <submittedName>
        <fullName evidence="1">Uncharacterized protein</fullName>
    </submittedName>
</protein>
<organism evidence="1 2">
    <name type="scientific">Artomyces pyxidatus</name>
    <dbReference type="NCBI Taxonomy" id="48021"/>
    <lineage>
        <taxon>Eukaryota</taxon>
        <taxon>Fungi</taxon>
        <taxon>Dikarya</taxon>
        <taxon>Basidiomycota</taxon>
        <taxon>Agaricomycotina</taxon>
        <taxon>Agaricomycetes</taxon>
        <taxon>Russulales</taxon>
        <taxon>Auriscalpiaceae</taxon>
        <taxon>Artomyces</taxon>
    </lineage>
</organism>
<dbReference type="Proteomes" id="UP000814140">
    <property type="component" value="Unassembled WGS sequence"/>
</dbReference>
<keyword evidence="2" id="KW-1185">Reference proteome</keyword>
<reference evidence="1" key="2">
    <citation type="journal article" date="2022" name="New Phytol.">
        <title>Evolutionary transition to the ectomycorrhizal habit in the genomes of a hyperdiverse lineage of mushroom-forming fungi.</title>
        <authorList>
            <person name="Looney B."/>
            <person name="Miyauchi S."/>
            <person name="Morin E."/>
            <person name="Drula E."/>
            <person name="Courty P.E."/>
            <person name="Kohler A."/>
            <person name="Kuo A."/>
            <person name="LaButti K."/>
            <person name="Pangilinan J."/>
            <person name="Lipzen A."/>
            <person name="Riley R."/>
            <person name="Andreopoulos W."/>
            <person name="He G."/>
            <person name="Johnson J."/>
            <person name="Nolan M."/>
            <person name="Tritt A."/>
            <person name="Barry K.W."/>
            <person name="Grigoriev I.V."/>
            <person name="Nagy L.G."/>
            <person name="Hibbett D."/>
            <person name="Henrissat B."/>
            <person name="Matheny P.B."/>
            <person name="Labbe J."/>
            <person name="Martin F.M."/>
        </authorList>
    </citation>
    <scope>NUCLEOTIDE SEQUENCE</scope>
    <source>
        <strain evidence="1">HHB10654</strain>
    </source>
</reference>
<gene>
    <name evidence="1" type="ORF">BV25DRAFT_1799877</name>
</gene>
<reference evidence="1" key="1">
    <citation type="submission" date="2021-03" db="EMBL/GenBank/DDBJ databases">
        <authorList>
            <consortium name="DOE Joint Genome Institute"/>
            <person name="Ahrendt S."/>
            <person name="Looney B.P."/>
            <person name="Miyauchi S."/>
            <person name="Morin E."/>
            <person name="Drula E."/>
            <person name="Courty P.E."/>
            <person name="Chicoki N."/>
            <person name="Fauchery L."/>
            <person name="Kohler A."/>
            <person name="Kuo A."/>
            <person name="Labutti K."/>
            <person name="Pangilinan J."/>
            <person name="Lipzen A."/>
            <person name="Riley R."/>
            <person name="Andreopoulos W."/>
            <person name="He G."/>
            <person name="Johnson J."/>
            <person name="Barry K.W."/>
            <person name="Grigoriev I.V."/>
            <person name="Nagy L."/>
            <person name="Hibbett D."/>
            <person name="Henrissat B."/>
            <person name="Matheny P.B."/>
            <person name="Labbe J."/>
            <person name="Martin F."/>
        </authorList>
    </citation>
    <scope>NUCLEOTIDE SEQUENCE</scope>
    <source>
        <strain evidence="1">HHB10654</strain>
    </source>
</reference>
<evidence type="ECO:0000313" key="2">
    <source>
        <dbReference type="Proteomes" id="UP000814140"/>
    </source>
</evidence>